<sequence length="345" mass="39801">MMVIFIRADGGNFIGLGHVMRMLVLAKELSSSHKVFFLCRDSSSDKEKYRSGIEKIIENNFIVITISEENVIGDILNLQEQYRAKLLITDSYEVNEEYFNILASHFKYTGYVDDTNKIKMNVSFIINQNFNAEYMDYSRNINFGTKLFLGTKYCMIREEFRNLRLENKMCKEKVTDVLLTLGGMDKDQNTLKILRKIKDTYSEYIHVVIGMAFDYDLERELIEISKINSNIKLYKNPIMSELMKKCDIAISACGSTLYELCSMRIPTIGVVVADNQEIIAKQMSENGIIIGGKWINTYENSEIRELLNYLIIKGDVRKGMISKQMNLVNINGVTLLKEEIEKMCI</sequence>
<evidence type="ECO:0000313" key="4">
    <source>
        <dbReference type="EMBL" id="NRT91413.1"/>
    </source>
</evidence>
<feature type="binding site" evidence="2">
    <location>
        <position position="259"/>
    </location>
    <ligand>
        <name>substrate</name>
    </ligand>
</feature>
<gene>
    <name evidence="3" type="primary">pseG</name>
    <name evidence="4" type="ORF">B0H41_005092</name>
    <name evidence="3" type="ORF">HGI39_08305</name>
</gene>
<dbReference type="InterPro" id="IPR020023">
    <property type="entry name" value="PseG"/>
</dbReference>
<dbReference type="AlphaFoldDB" id="A0AAW3W762"/>
<reference evidence="3" key="3">
    <citation type="journal article" date="2022" name="Nat. Biotechnol.">
        <title>Carbon-negative production of acetone and isopropanol by gas fermentation at industrial pilot scale.</title>
        <authorList>
            <person name="Liew F.E."/>
            <person name="Nogle R."/>
            <person name="Abdalla T."/>
            <person name="Rasor B.J."/>
            <person name="Canter C."/>
            <person name="Jensen R.O."/>
            <person name="Wang L."/>
            <person name="Strutz J."/>
            <person name="Chirania P."/>
            <person name="De Tissera S."/>
            <person name="Mueller A.P."/>
            <person name="Ruan Z."/>
            <person name="Gao A."/>
            <person name="Tran L."/>
            <person name="Engle N.L."/>
            <person name="Bromley J.C."/>
            <person name="Daniell J."/>
            <person name="Conrado R."/>
            <person name="Tschaplinski T.J."/>
            <person name="Giannone R.J."/>
            <person name="Hettich R.L."/>
            <person name="Karim A.S."/>
            <person name="Simpson S.D."/>
            <person name="Brown S.D."/>
            <person name="Leang C."/>
            <person name="Jewett M.C."/>
            <person name="Kopke M."/>
        </authorList>
    </citation>
    <scope>NUCLEOTIDE SEQUENCE</scope>
    <source>
        <strain evidence="3">DJ015</strain>
        <strain evidence="4">DJ080</strain>
    </source>
</reference>
<evidence type="ECO:0000256" key="1">
    <source>
        <dbReference type="PIRSR" id="PIRSR620023-1"/>
    </source>
</evidence>
<dbReference type="Proteomes" id="UP001193748">
    <property type="component" value="Unassembled WGS sequence"/>
</dbReference>
<dbReference type="NCBIfam" id="TIGR03590">
    <property type="entry name" value="PseG"/>
    <property type="match status" value="1"/>
</dbReference>
<accession>A0AAW3W762</accession>
<dbReference type="SUPFAM" id="SSF53756">
    <property type="entry name" value="UDP-Glycosyltransferase/glycogen phosphorylase"/>
    <property type="match status" value="1"/>
</dbReference>
<reference evidence="3" key="1">
    <citation type="submission" date="2020-04" db="EMBL/GenBank/DDBJ databases">
        <authorList>
            <person name="Brown S."/>
        </authorList>
    </citation>
    <scope>NUCLEOTIDE SEQUENCE</scope>
    <source>
        <strain evidence="3">DJ015</strain>
    </source>
</reference>
<dbReference type="EC" id="3.6.1.57" evidence="3"/>
<name>A0AAW3W762_CLOBE</name>
<proteinExistence type="predicted"/>
<feature type="active site" description="Proton acceptor" evidence="1">
    <location>
        <position position="18"/>
    </location>
</feature>
<dbReference type="Gene3D" id="3.40.50.2000">
    <property type="entry name" value="Glycogen Phosphorylase B"/>
    <property type="match status" value="1"/>
</dbReference>
<dbReference type="Gene3D" id="3.40.50.11190">
    <property type="match status" value="1"/>
</dbReference>
<dbReference type="RefSeq" id="WP_171781369.1">
    <property type="nucleotide sequence ID" value="NZ_JABAGV010000016.1"/>
</dbReference>
<dbReference type="Proteomes" id="UP001194098">
    <property type="component" value="Unassembled WGS sequence"/>
</dbReference>
<evidence type="ECO:0000313" key="3">
    <source>
        <dbReference type="EMBL" id="MBC2474703.1"/>
    </source>
</evidence>
<dbReference type="GO" id="GO:0016787">
    <property type="term" value="F:hydrolase activity"/>
    <property type="evidence" value="ECO:0007669"/>
    <property type="project" value="UniProtKB-KW"/>
</dbReference>
<protein>
    <submittedName>
        <fullName evidence="3">UDP-2,4-diacetamido-2,4, 6-trideoxy-beta-L-altropyranose hydrolase</fullName>
        <ecNumber evidence="3">3.6.1.57</ecNumber>
    </submittedName>
</protein>
<dbReference type="EMBL" id="JABSWW010000001">
    <property type="protein sequence ID" value="NRT91413.1"/>
    <property type="molecule type" value="Genomic_DNA"/>
</dbReference>
<reference evidence="4" key="2">
    <citation type="submission" date="2020-05" db="EMBL/GenBank/DDBJ databases">
        <authorList>
            <person name="Brown S."/>
            <person name="Huntemann M."/>
            <person name="Clum A."/>
            <person name="Spunde A."/>
            <person name="Palaniappan K."/>
            <person name="Ritter S."/>
            <person name="Mikhailova N."/>
            <person name="Chen I.-M."/>
            <person name="Stamatis D."/>
            <person name="Reddy T."/>
            <person name="O'Malley R."/>
            <person name="Daum C."/>
            <person name="Shapiro N."/>
            <person name="Ivanova N."/>
            <person name="Kyrpides N."/>
            <person name="Woyke T."/>
        </authorList>
    </citation>
    <scope>NUCLEOTIDE SEQUENCE</scope>
    <source>
        <strain evidence="4">DJ080</strain>
    </source>
</reference>
<comment type="caution">
    <text evidence="3">The sequence shown here is derived from an EMBL/GenBank/DDBJ whole genome shotgun (WGS) entry which is preliminary data.</text>
</comment>
<keyword evidence="3" id="KW-0378">Hydrolase</keyword>
<evidence type="ECO:0000256" key="2">
    <source>
        <dbReference type="PIRSR" id="PIRSR620023-2"/>
    </source>
</evidence>
<dbReference type="EMBL" id="JABAGV010000016">
    <property type="protein sequence ID" value="MBC2474703.1"/>
    <property type="molecule type" value="Genomic_DNA"/>
</dbReference>
<feature type="binding site" evidence="2">
    <location>
        <position position="157"/>
    </location>
    <ligand>
        <name>substrate</name>
    </ligand>
</feature>
<evidence type="ECO:0000313" key="5">
    <source>
        <dbReference type="Proteomes" id="UP001194098"/>
    </source>
</evidence>
<organism evidence="3 5">
    <name type="scientific">Clostridium beijerinckii</name>
    <name type="common">Clostridium MP</name>
    <dbReference type="NCBI Taxonomy" id="1520"/>
    <lineage>
        <taxon>Bacteria</taxon>
        <taxon>Bacillati</taxon>
        <taxon>Bacillota</taxon>
        <taxon>Clostridia</taxon>
        <taxon>Eubacteriales</taxon>
        <taxon>Clostridiaceae</taxon>
        <taxon>Clostridium</taxon>
    </lineage>
</organism>